<accession>A0ABS5C8F0</accession>
<dbReference type="InterPro" id="IPR000073">
    <property type="entry name" value="AB_hydrolase_1"/>
</dbReference>
<protein>
    <submittedName>
        <fullName evidence="3">Alpha/beta hydrolase</fullName>
    </submittedName>
</protein>
<reference evidence="3 4" key="1">
    <citation type="submission" date="2021-04" db="EMBL/GenBank/DDBJ databases">
        <title>Paenibacillus sp. DLE-14 whole genome sequence.</title>
        <authorList>
            <person name="Ham Y.J."/>
        </authorList>
    </citation>
    <scope>NUCLEOTIDE SEQUENCE [LARGE SCALE GENOMIC DNA]</scope>
    <source>
        <strain evidence="3 4">DLE-14</strain>
    </source>
</reference>
<evidence type="ECO:0000313" key="3">
    <source>
        <dbReference type="EMBL" id="MBP3962267.1"/>
    </source>
</evidence>
<evidence type="ECO:0000256" key="1">
    <source>
        <dbReference type="ARBA" id="ARBA00022801"/>
    </source>
</evidence>
<evidence type="ECO:0000259" key="2">
    <source>
        <dbReference type="Pfam" id="PF12697"/>
    </source>
</evidence>
<dbReference type="GO" id="GO:0016787">
    <property type="term" value="F:hydrolase activity"/>
    <property type="evidence" value="ECO:0007669"/>
    <property type="project" value="UniProtKB-KW"/>
</dbReference>
<proteinExistence type="predicted"/>
<gene>
    <name evidence="3" type="ORF">I8J30_06040</name>
</gene>
<keyword evidence="4" id="KW-1185">Reference proteome</keyword>
<evidence type="ECO:0000313" key="4">
    <source>
        <dbReference type="Proteomes" id="UP000673394"/>
    </source>
</evidence>
<sequence>MPFLNIGDTALHYHQDGSGKPPILFVHPPCLTSRLFTTVQEKWTASSGLIRFDIRGHGYSEAGGGKLSLALIAEDMRRLLDGLGVKQAYVCSYGAGSFPALAAMLAYPERFVGGIMVSGASAYTDIVTRSKLQAAFISSILSPKGPIAFKAAWSEAGSKSSFEELHTEAKLGDSNKWREYTAACLDSSVQKRLPQLKQPVLILYGTADKTGQNYAAELKRRLPNSELYGIIGAGRQLLTKEPVTTAFVMTQWLAKQEHPEIADTYQEQEALLDELISKGIQEGAGNSASHH</sequence>
<comment type="caution">
    <text evidence="3">The sequence shown here is derived from an EMBL/GenBank/DDBJ whole genome shotgun (WGS) entry which is preliminary data.</text>
</comment>
<dbReference type="InterPro" id="IPR050266">
    <property type="entry name" value="AB_hydrolase_sf"/>
</dbReference>
<dbReference type="InterPro" id="IPR029058">
    <property type="entry name" value="AB_hydrolase_fold"/>
</dbReference>
<name>A0ABS5C8F0_9BACL</name>
<dbReference type="PANTHER" id="PTHR43798:SF31">
    <property type="entry name" value="AB HYDROLASE SUPERFAMILY PROTEIN YCLE"/>
    <property type="match status" value="1"/>
</dbReference>
<dbReference type="Gene3D" id="3.40.50.1820">
    <property type="entry name" value="alpha/beta hydrolase"/>
    <property type="match status" value="1"/>
</dbReference>
<dbReference type="PANTHER" id="PTHR43798">
    <property type="entry name" value="MONOACYLGLYCEROL LIPASE"/>
    <property type="match status" value="1"/>
</dbReference>
<organism evidence="3 4">
    <name type="scientific">Paenibacillus lignilyticus</name>
    <dbReference type="NCBI Taxonomy" id="1172615"/>
    <lineage>
        <taxon>Bacteria</taxon>
        <taxon>Bacillati</taxon>
        <taxon>Bacillota</taxon>
        <taxon>Bacilli</taxon>
        <taxon>Bacillales</taxon>
        <taxon>Paenibacillaceae</taxon>
        <taxon>Paenibacillus</taxon>
    </lineage>
</organism>
<keyword evidence="1 3" id="KW-0378">Hydrolase</keyword>
<dbReference type="SUPFAM" id="SSF53474">
    <property type="entry name" value="alpha/beta-Hydrolases"/>
    <property type="match status" value="1"/>
</dbReference>
<dbReference type="RefSeq" id="WP_210656364.1">
    <property type="nucleotide sequence ID" value="NZ_JAGKSP010000002.1"/>
</dbReference>
<dbReference type="EMBL" id="JAGKSP010000002">
    <property type="protein sequence ID" value="MBP3962267.1"/>
    <property type="molecule type" value="Genomic_DNA"/>
</dbReference>
<feature type="domain" description="AB hydrolase-1" evidence="2">
    <location>
        <begin position="23"/>
        <end position="234"/>
    </location>
</feature>
<dbReference type="Pfam" id="PF12697">
    <property type="entry name" value="Abhydrolase_6"/>
    <property type="match status" value="1"/>
</dbReference>
<dbReference type="Proteomes" id="UP000673394">
    <property type="component" value="Unassembled WGS sequence"/>
</dbReference>